<dbReference type="InterPro" id="IPR001296">
    <property type="entry name" value="Glyco_trans_1"/>
</dbReference>
<dbReference type="GO" id="GO:0016757">
    <property type="term" value="F:glycosyltransferase activity"/>
    <property type="evidence" value="ECO:0007669"/>
    <property type="project" value="InterPro"/>
</dbReference>
<feature type="domain" description="Glycosyl transferase family 1" evidence="1">
    <location>
        <begin position="181"/>
        <end position="338"/>
    </location>
</feature>
<evidence type="ECO:0000259" key="2">
    <source>
        <dbReference type="Pfam" id="PF13439"/>
    </source>
</evidence>
<organism evidence="3 4">
    <name type="scientific">Pustulibacterium marinum</name>
    <dbReference type="NCBI Taxonomy" id="1224947"/>
    <lineage>
        <taxon>Bacteria</taxon>
        <taxon>Pseudomonadati</taxon>
        <taxon>Bacteroidota</taxon>
        <taxon>Flavobacteriia</taxon>
        <taxon>Flavobacteriales</taxon>
        <taxon>Flavobacteriaceae</taxon>
        <taxon>Pustulibacterium</taxon>
    </lineage>
</organism>
<dbReference type="PANTHER" id="PTHR12526:SF630">
    <property type="entry name" value="GLYCOSYLTRANSFERASE"/>
    <property type="match status" value="1"/>
</dbReference>
<accession>A0A1I7HVN2</accession>
<sequence length="355" mass="41732">MALKQDQIVYVLHKKGIPSHYKGLQRCCELNGTILKFREFSVFNRMYKGLIQGNIKEFGKQFINLFFMLSLLFTKNKKVVLGIAPYDYKLNFLLYFLKNHQLYYHTSWTFWDGKYYPKKKRVTPDLLNKWKFFLEEKSKHIFAVSAKSKAQLIKYYEIPSDKVSLVYHTVDPIFYKQLDVERDDHGFIFLGRFEEDKGLMEAIHFFKDHPLFRFTLVGKGSLEEEVKQIAATSDNIFYQDFLDSKEEIAKFLQSNTFLVLNSKRSKEWEELFGVAIIEAMASKTIPIATSHSGPKEVISNGVDGFLLDEDEIIRFFDKLEAHTLDIEKLQKSCYKRAQDFTIESIATKWNPIFKD</sequence>
<dbReference type="SUPFAM" id="SSF53756">
    <property type="entry name" value="UDP-Glycosyltransferase/glycogen phosphorylase"/>
    <property type="match status" value="1"/>
</dbReference>
<feature type="domain" description="Glycosyltransferase subfamily 4-like N-terminal" evidence="2">
    <location>
        <begin position="103"/>
        <end position="172"/>
    </location>
</feature>
<dbReference type="OrthoDB" id="9811239at2"/>
<dbReference type="AlphaFoldDB" id="A0A1I7HVN2"/>
<name>A0A1I7HVN2_9FLAO</name>
<proteinExistence type="predicted"/>
<keyword evidence="3" id="KW-0808">Transferase</keyword>
<protein>
    <submittedName>
        <fullName evidence="3">Glycosyltransferase involved in cell wall bisynthesis</fullName>
    </submittedName>
</protein>
<evidence type="ECO:0000259" key="1">
    <source>
        <dbReference type="Pfam" id="PF00534"/>
    </source>
</evidence>
<dbReference type="InterPro" id="IPR028098">
    <property type="entry name" value="Glyco_trans_4-like_N"/>
</dbReference>
<dbReference type="Pfam" id="PF00534">
    <property type="entry name" value="Glycos_transf_1"/>
    <property type="match status" value="1"/>
</dbReference>
<gene>
    <name evidence="3" type="ORF">SAMN05216480_11163</name>
</gene>
<dbReference type="EMBL" id="FPBK01000011">
    <property type="protein sequence ID" value="SFU64743.1"/>
    <property type="molecule type" value="Genomic_DNA"/>
</dbReference>
<reference evidence="4" key="1">
    <citation type="submission" date="2016-10" db="EMBL/GenBank/DDBJ databases">
        <authorList>
            <person name="Varghese N."/>
            <person name="Submissions S."/>
        </authorList>
    </citation>
    <scope>NUCLEOTIDE SEQUENCE [LARGE SCALE GENOMIC DNA]</scope>
    <source>
        <strain evidence="4">CGMCC 1.12333</strain>
    </source>
</reference>
<evidence type="ECO:0000313" key="3">
    <source>
        <dbReference type="EMBL" id="SFU64743.1"/>
    </source>
</evidence>
<dbReference type="PANTHER" id="PTHR12526">
    <property type="entry name" value="GLYCOSYLTRANSFERASE"/>
    <property type="match status" value="1"/>
</dbReference>
<dbReference type="Proteomes" id="UP000199138">
    <property type="component" value="Unassembled WGS sequence"/>
</dbReference>
<keyword evidence="4" id="KW-1185">Reference proteome</keyword>
<dbReference type="Pfam" id="PF13439">
    <property type="entry name" value="Glyco_transf_4"/>
    <property type="match status" value="1"/>
</dbReference>
<dbReference type="STRING" id="1224947.SAMN05216480_11163"/>
<dbReference type="Gene3D" id="3.40.50.2000">
    <property type="entry name" value="Glycogen Phosphorylase B"/>
    <property type="match status" value="2"/>
</dbReference>
<evidence type="ECO:0000313" key="4">
    <source>
        <dbReference type="Proteomes" id="UP000199138"/>
    </source>
</evidence>
<dbReference type="CDD" id="cd03801">
    <property type="entry name" value="GT4_PimA-like"/>
    <property type="match status" value="1"/>
</dbReference>